<name>A0A1B3Z846_9SPHN</name>
<gene>
    <name evidence="13" type="ORF">AWL63_06090</name>
</gene>
<dbReference type="PROSITE" id="PS52016">
    <property type="entry name" value="TONB_DEPENDENT_REC_3"/>
    <property type="match status" value="1"/>
</dbReference>
<reference evidence="13 14" key="1">
    <citation type="submission" date="2016-01" db="EMBL/GenBank/DDBJ databases">
        <title>Complete genome and mega plasmid sequence of Sphingomonas panacis DCY99 elicits systemic resistance in rice to Xanthomonas oryzae.</title>
        <authorList>
            <person name="Kim Y.J."/>
            <person name="Yang D.C."/>
            <person name="Sing P."/>
        </authorList>
    </citation>
    <scope>NUCLEOTIDE SEQUENCE [LARGE SCALE GENOMIC DNA]</scope>
    <source>
        <strain evidence="13 14">DCY99</strain>
    </source>
</reference>
<keyword evidence="7 10" id="KW-0472">Membrane</keyword>
<evidence type="ECO:0000256" key="2">
    <source>
        <dbReference type="ARBA" id="ARBA00022448"/>
    </source>
</evidence>
<keyword evidence="8 13" id="KW-0675">Receptor</keyword>
<dbReference type="Proteomes" id="UP000094256">
    <property type="component" value="Chromosome"/>
</dbReference>
<evidence type="ECO:0000256" key="5">
    <source>
        <dbReference type="ARBA" id="ARBA00022729"/>
    </source>
</evidence>
<keyword evidence="2 10" id="KW-0813">Transport</keyword>
<dbReference type="GO" id="GO:0044718">
    <property type="term" value="P:siderophore transmembrane transport"/>
    <property type="evidence" value="ECO:0007669"/>
    <property type="project" value="TreeGrafter"/>
</dbReference>
<organism evidence="13 14">
    <name type="scientific">Sphingomonas panacis</name>
    <dbReference type="NCBI Taxonomy" id="1560345"/>
    <lineage>
        <taxon>Bacteria</taxon>
        <taxon>Pseudomonadati</taxon>
        <taxon>Pseudomonadota</taxon>
        <taxon>Alphaproteobacteria</taxon>
        <taxon>Sphingomonadales</taxon>
        <taxon>Sphingomonadaceae</taxon>
        <taxon>Sphingomonas</taxon>
    </lineage>
</organism>
<dbReference type="OrthoDB" id="9760494at2"/>
<keyword evidence="5 11" id="KW-0732">Signal</keyword>
<dbReference type="PANTHER" id="PTHR30069:SF29">
    <property type="entry name" value="HEMOGLOBIN AND HEMOGLOBIN-HAPTOGLOBIN-BINDING PROTEIN 1-RELATED"/>
    <property type="match status" value="1"/>
</dbReference>
<keyword evidence="3 10" id="KW-1134">Transmembrane beta strand</keyword>
<dbReference type="InterPro" id="IPR036942">
    <property type="entry name" value="Beta-barrel_TonB_sf"/>
</dbReference>
<dbReference type="Gene3D" id="2.40.170.20">
    <property type="entry name" value="TonB-dependent receptor, beta-barrel domain"/>
    <property type="match status" value="1"/>
</dbReference>
<evidence type="ECO:0000256" key="9">
    <source>
        <dbReference type="ARBA" id="ARBA00023237"/>
    </source>
</evidence>
<dbReference type="SUPFAM" id="SSF56935">
    <property type="entry name" value="Porins"/>
    <property type="match status" value="1"/>
</dbReference>
<evidence type="ECO:0000256" key="10">
    <source>
        <dbReference type="PROSITE-ProRule" id="PRU01360"/>
    </source>
</evidence>
<evidence type="ECO:0000256" key="8">
    <source>
        <dbReference type="ARBA" id="ARBA00023170"/>
    </source>
</evidence>
<dbReference type="PANTHER" id="PTHR30069">
    <property type="entry name" value="TONB-DEPENDENT OUTER MEMBRANE RECEPTOR"/>
    <property type="match status" value="1"/>
</dbReference>
<evidence type="ECO:0000256" key="6">
    <source>
        <dbReference type="ARBA" id="ARBA00023077"/>
    </source>
</evidence>
<dbReference type="GO" id="GO:0009279">
    <property type="term" value="C:cell outer membrane"/>
    <property type="evidence" value="ECO:0007669"/>
    <property type="project" value="UniProtKB-SubCell"/>
</dbReference>
<dbReference type="STRING" id="1560345.AWL63_06090"/>
<comment type="subcellular location">
    <subcellularLocation>
        <location evidence="1 10">Cell outer membrane</location>
        <topology evidence="1 10">Multi-pass membrane protein</topology>
    </subcellularLocation>
</comment>
<keyword evidence="9 10" id="KW-0998">Cell outer membrane</keyword>
<protein>
    <submittedName>
        <fullName evidence="13">TonB-dependent receptor</fullName>
    </submittedName>
</protein>
<keyword evidence="4 10" id="KW-0812">Transmembrane</keyword>
<evidence type="ECO:0000256" key="1">
    <source>
        <dbReference type="ARBA" id="ARBA00004571"/>
    </source>
</evidence>
<dbReference type="Gene3D" id="2.170.130.10">
    <property type="entry name" value="TonB-dependent receptor, plug domain"/>
    <property type="match status" value="1"/>
</dbReference>
<proteinExistence type="inferred from homology"/>
<dbReference type="EMBL" id="CP014168">
    <property type="protein sequence ID" value="AOH83605.1"/>
    <property type="molecule type" value="Genomic_DNA"/>
</dbReference>
<evidence type="ECO:0000259" key="12">
    <source>
        <dbReference type="Pfam" id="PF00593"/>
    </source>
</evidence>
<dbReference type="GO" id="GO:0015344">
    <property type="term" value="F:siderophore uptake transmembrane transporter activity"/>
    <property type="evidence" value="ECO:0007669"/>
    <property type="project" value="TreeGrafter"/>
</dbReference>
<dbReference type="InterPro" id="IPR000531">
    <property type="entry name" value="Beta-barrel_TonB"/>
</dbReference>
<evidence type="ECO:0000256" key="7">
    <source>
        <dbReference type="ARBA" id="ARBA00023136"/>
    </source>
</evidence>
<keyword evidence="14" id="KW-1185">Reference proteome</keyword>
<dbReference type="RefSeq" id="WP_069204180.1">
    <property type="nucleotide sequence ID" value="NZ_CP014168.1"/>
</dbReference>
<dbReference type="InterPro" id="IPR037066">
    <property type="entry name" value="Plug_dom_sf"/>
</dbReference>
<feature type="chain" id="PRO_5008556148" evidence="11">
    <location>
        <begin position="21"/>
        <end position="700"/>
    </location>
</feature>
<evidence type="ECO:0000313" key="14">
    <source>
        <dbReference type="Proteomes" id="UP000094256"/>
    </source>
</evidence>
<evidence type="ECO:0000313" key="13">
    <source>
        <dbReference type="EMBL" id="AOH83605.1"/>
    </source>
</evidence>
<feature type="domain" description="TonB-dependent receptor-like beta-barrel" evidence="12">
    <location>
        <begin position="229"/>
        <end position="666"/>
    </location>
</feature>
<dbReference type="Pfam" id="PF00593">
    <property type="entry name" value="TonB_dep_Rec_b-barrel"/>
    <property type="match status" value="1"/>
</dbReference>
<feature type="signal peptide" evidence="11">
    <location>
        <begin position="1"/>
        <end position="20"/>
    </location>
</feature>
<dbReference type="AlphaFoldDB" id="A0A1B3Z846"/>
<evidence type="ECO:0000256" key="3">
    <source>
        <dbReference type="ARBA" id="ARBA00022452"/>
    </source>
</evidence>
<evidence type="ECO:0000256" key="4">
    <source>
        <dbReference type="ARBA" id="ARBA00022692"/>
    </source>
</evidence>
<evidence type="ECO:0000256" key="11">
    <source>
        <dbReference type="SAM" id="SignalP"/>
    </source>
</evidence>
<dbReference type="InterPro" id="IPR039426">
    <property type="entry name" value="TonB-dep_rcpt-like"/>
</dbReference>
<accession>A0A1B3Z846</accession>
<dbReference type="KEGG" id="span:AWL63_06090"/>
<keyword evidence="6" id="KW-0798">TonB box</keyword>
<sequence>MPVRILLLCGAALLATPAFAADDQQVPADQPKDIVVTGRLDAARAAIQPSLGATTYSISNATIQALPGGDNQQLNQILLQLPGVSQDGAGQLHVRDDHANLQYRINGTILPEGIAVFGQTLSPRLVERFDLRTGALPAQYGLRTAGIIDITTKSGFENGGEVSLYGGSRGTIEPSVEYGGKSGSTNYFVTASYRHNDLGIESVDGSTDALHDTTNQYQGFVYLDHTIDDGNRVSLIGGYSDQRFEIPNPRGLHPDSGYSVGGVTDFLSDDLDERQHEQTAFGILSLLHDAGPVTLQGSLFARYSSLQYTPDVLGELLFNGIAQAAKKQDFTTGVQVEGVYRLSGAHTLRGGFVVTRDHGTSRTTTQVFPVDADGAQTGQPIAIADNGAATEMTYSVYLQDEWQPIDHITINFGGRFDHYDGYRSEQQFSPRVNAVWSPPGGFTIHAGYARYFSPAPFANVATTTIAKFVGTSAAAPGTFGDVPFAERQDYFDIGAEQKIGPVTIGIDAYHRRSRNLLDEGQFGAPIILTPFNYARGRIDGIEGNISYTHHGWLLYANIAHAEAKGTDISSGQFNFDPADLATISRQYIYLDHDQTWTGSAGASYHFDDGFLRDSKLSSSMIYGSGLRRDGAVPNGGKLPAYAVFNISASHKFAGPGVEIRADVFNLFDHVYEIRDGSGVGVGAPQYGQRRGFFFGISKSI</sequence>
<comment type="similarity">
    <text evidence="10">Belongs to the TonB-dependent receptor family.</text>
</comment>